<evidence type="ECO:0000313" key="1">
    <source>
        <dbReference type="EMBL" id="PWA64981.1"/>
    </source>
</evidence>
<proteinExistence type="predicted"/>
<evidence type="ECO:0000313" key="2">
    <source>
        <dbReference type="Proteomes" id="UP000245207"/>
    </source>
</evidence>
<protein>
    <submittedName>
        <fullName evidence="1">Pseudouridine synthase family protein</fullName>
    </submittedName>
</protein>
<dbReference type="AlphaFoldDB" id="A0A2U1MUP2"/>
<gene>
    <name evidence="1" type="ORF">CTI12_AA339440</name>
</gene>
<dbReference type="OrthoDB" id="428658at2759"/>
<comment type="caution">
    <text evidence="1">The sequence shown here is derived from an EMBL/GenBank/DDBJ whole genome shotgun (WGS) entry which is preliminary data.</text>
</comment>
<reference evidence="1 2" key="1">
    <citation type="journal article" date="2018" name="Mol. Plant">
        <title>The genome of Artemisia annua provides insight into the evolution of Asteraceae family and artemisinin biosynthesis.</title>
        <authorList>
            <person name="Shen Q."/>
            <person name="Zhang L."/>
            <person name="Liao Z."/>
            <person name="Wang S."/>
            <person name="Yan T."/>
            <person name="Shi P."/>
            <person name="Liu M."/>
            <person name="Fu X."/>
            <person name="Pan Q."/>
            <person name="Wang Y."/>
            <person name="Lv Z."/>
            <person name="Lu X."/>
            <person name="Zhang F."/>
            <person name="Jiang W."/>
            <person name="Ma Y."/>
            <person name="Chen M."/>
            <person name="Hao X."/>
            <person name="Li L."/>
            <person name="Tang Y."/>
            <person name="Lv G."/>
            <person name="Zhou Y."/>
            <person name="Sun X."/>
            <person name="Brodelius P.E."/>
            <person name="Rose J.K.C."/>
            <person name="Tang K."/>
        </authorList>
    </citation>
    <scope>NUCLEOTIDE SEQUENCE [LARGE SCALE GENOMIC DNA]</scope>
    <source>
        <strain evidence="2">cv. Huhao1</strain>
        <tissue evidence="1">Leaf</tissue>
    </source>
</reference>
<name>A0A2U1MUP2_ARTAN</name>
<keyword evidence="2" id="KW-1185">Reference proteome</keyword>
<dbReference type="STRING" id="35608.A0A2U1MUP2"/>
<accession>A0A2U1MUP2</accession>
<organism evidence="1 2">
    <name type="scientific">Artemisia annua</name>
    <name type="common">Sweet wormwood</name>
    <dbReference type="NCBI Taxonomy" id="35608"/>
    <lineage>
        <taxon>Eukaryota</taxon>
        <taxon>Viridiplantae</taxon>
        <taxon>Streptophyta</taxon>
        <taxon>Embryophyta</taxon>
        <taxon>Tracheophyta</taxon>
        <taxon>Spermatophyta</taxon>
        <taxon>Magnoliopsida</taxon>
        <taxon>eudicotyledons</taxon>
        <taxon>Gunneridae</taxon>
        <taxon>Pentapetalae</taxon>
        <taxon>asterids</taxon>
        <taxon>campanulids</taxon>
        <taxon>Asterales</taxon>
        <taxon>Asteraceae</taxon>
        <taxon>Asteroideae</taxon>
        <taxon>Anthemideae</taxon>
        <taxon>Artemisiinae</taxon>
        <taxon>Artemisia</taxon>
    </lineage>
</organism>
<dbReference type="EMBL" id="PKPP01004312">
    <property type="protein sequence ID" value="PWA64981.1"/>
    <property type="molecule type" value="Genomic_DNA"/>
</dbReference>
<sequence>MKHWSMVLGTGWQVYANNNWYLRKLKRIHDKVSSTFVKTEQVHEICVIKLLLNTTVFLEILRGKPFVLCFEHITGTCNQQWLTEKLTMKSTRFEKRAKIYRSLASEIINEDEAVIDQPIGTLKYPRVAKGLYVASPSGFLVVGDPLYVTGGKPQCYVPEIADETFAEDGGYHRPSNPVPKDCGYYLHAHQLVLCHPRTNEGLVTTFGDLESDTSSNMWGYKGDKSVLEIYKEWKSFPVGRGTRLECGGGEEVEMEEGDEIDAMLHQTGCGI</sequence>
<dbReference type="Proteomes" id="UP000245207">
    <property type="component" value="Unassembled WGS sequence"/>
</dbReference>